<evidence type="ECO:0000259" key="7">
    <source>
        <dbReference type="Pfam" id="PF04024"/>
    </source>
</evidence>
<organism evidence="8 9">
    <name type="scientific">Corynebacterium testudinoris</name>
    <dbReference type="NCBI Taxonomy" id="136857"/>
    <lineage>
        <taxon>Bacteria</taxon>
        <taxon>Bacillati</taxon>
        <taxon>Actinomycetota</taxon>
        <taxon>Actinomycetes</taxon>
        <taxon>Mycobacteriales</taxon>
        <taxon>Corynebacteriaceae</taxon>
        <taxon>Corynebacterium</taxon>
    </lineage>
</organism>
<feature type="domain" description="Phage shock protein PspC N-terminal" evidence="7">
    <location>
        <begin position="3"/>
        <end position="58"/>
    </location>
</feature>
<dbReference type="PANTHER" id="PTHR33885">
    <property type="entry name" value="PHAGE SHOCK PROTEIN C"/>
    <property type="match status" value="1"/>
</dbReference>
<proteinExistence type="predicted"/>
<reference evidence="8 9" key="1">
    <citation type="journal article" date="2015" name="Genome Announc.">
        <title>Complete Genome Sequence of the Type Strain Corynebacterium testudinoris DSM 44614, Recovered from Necrotic Lesions in the Mouth of a Tortoise.</title>
        <authorList>
            <person name="Ruckert C."/>
            <person name="Kriete M."/>
            <person name="Jaenicke S."/>
            <person name="Winkler A."/>
            <person name="Tauch A."/>
        </authorList>
    </citation>
    <scope>NUCLEOTIDE SEQUENCE [LARGE SCALE GENOMIC DNA]</scope>
    <source>
        <strain evidence="8 9">DSM 44614</strain>
    </source>
</reference>
<dbReference type="GO" id="GO:0005886">
    <property type="term" value="C:plasma membrane"/>
    <property type="evidence" value="ECO:0007669"/>
    <property type="project" value="UniProtKB-SubCell"/>
</dbReference>
<dbReference type="PATRIC" id="fig|136857.5.peg.2335"/>
<keyword evidence="5 6" id="KW-0472">Membrane</keyword>
<comment type="subcellular location">
    <subcellularLocation>
        <location evidence="1">Cell membrane</location>
        <topology evidence="1">Single-pass membrane protein</topology>
    </subcellularLocation>
</comment>
<gene>
    <name evidence="8" type="ORF">CTEST_11825</name>
</gene>
<keyword evidence="3 6" id="KW-0812">Transmembrane</keyword>
<protein>
    <submittedName>
        <fullName evidence="8">Phage shock protein C (PspC) family protein</fullName>
    </submittedName>
</protein>
<feature type="transmembrane region" description="Helical" evidence="6">
    <location>
        <begin position="34"/>
        <end position="56"/>
    </location>
</feature>
<evidence type="ECO:0000256" key="3">
    <source>
        <dbReference type="ARBA" id="ARBA00022692"/>
    </source>
</evidence>
<dbReference type="Pfam" id="PF04024">
    <property type="entry name" value="PspC"/>
    <property type="match status" value="1"/>
</dbReference>
<name>A0A0G3HF66_9CORY</name>
<keyword evidence="9" id="KW-1185">Reference proteome</keyword>
<dbReference type="Proteomes" id="UP000035540">
    <property type="component" value="Chromosome"/>
</dbReference>
<sequence length="61" mass="7102">MPKQFYRTTRNKQIAGVCSGVAEVYGMKPDTVRLLYVLAHFFGLPLFAVYLFQWLVYPIDE</sequence>
<evidence type="ECO:0000256" key="4">
    <source>
        <dbReference type="ARBA" id="ARBA00022989"/>
    </source>
</evidence>
<keyword evidence="4 6" id="KW-1133">Transmembrane helix</keyword>
<dbReference type="InterPro" id="IPR007168">
    <property type="entry name" value="Phageshock_PspC_N"/>
</dbReference>
<dbReference type="InterPro" id="IPR052027">
    <property type="entry name" value="PspC"/>
</dbReference>
<evidence type="ECO:0000313" key="9">
    <source>
        <dbReference type="Proteomes" id="UP000035540"/>
    </source>
</evidence>
<dbReference type="PANTHER" id="PTHR33885:SF3">
    <property type="entry name" value="PHAGE SHOCK PROTEIN C"/>
    <property type="match status" value="1"/>
</dbReference>
<evidence type="ECO:0000256" key="2">
    <source>
        <dbReference type="ARBA" id="ARBA00022475"/>
    </source>
</evidence>
<dbReference type="OrthoDB" id="7359894at2"/>
<dbReference type="RefSeq" id="WP_047253879.1">
    <property type="nucleotide sequence ID" value="NZ_CP011545.1"/>
</dbReference>
<evidence type="ECO:0000313" key="8">
    <source>
        <dbReference type="EMBL" id="AKK09772.1"/>
    </source>
</evidence>
<evidence type="ECO:0000256" key="5">
    <source>
        <dbReference type="ARBA" id="ARBA00023136"/>
    </source>
</evidence>
<keyword evidence="2" id="KW-1003">Cell membrane</keyword>
<dbReference type="AlphaFoldDB" id="A0A0G3HF66"/>
<dbReference type="STRING" id="136857.CTEST_11825"/>
<evidence type="ECO:0000256" key="1">
    <source>
        <dbReference type="ARBA" id="ARBA00004162"/>
    </source>
</evidence>
<dbReference type="KEGG" id="cted:CTEST_11825"/>
<accession>A0A0G3HF66</accession>
<dbReference type="EMBL" id="CP011545">
    <property type="protein sequence ID" value="AKK09772.1"/>
    <property type="molecule type" value="Genomic_DNA"/>
</dbReference>
<reference evidence="9" key="2">
    <citation type="submission" date="2015-05" db="EMBL/GenBank/DDBJ databases">
        <title>Complete genome sequence of Corynebacterium testudinoris DSM 44614, recovered from necrotic lesions in the mouth of a tortoise.</title>
        <authorList>
            <person name="Ruckert C."/>
            <person name="Albersmeier A."/>
            <person name="Winkler A."/>
            <person name="Tauch A."/>
        </authorList>
    </citation>
    <scope>NUCLEOTIDE SEQUENCE [LARGE SCALE GENOMIC DNA]</scope>
    <source>
        <strain evidence="9">DSM 44614</strain>
    </source>
</reference>
<evidence type="ECO:0000256" key="6">
    <source>
        <dbReference type="SAM" id="Phobius"/>
    </source>
</evidence>